<evidence type="ECO:0000313" key="1">
    <source>
        <dbReference type="EMBL" id="KAF5189881.1"/>
    </source>
</evidence>
<organism evidence="1 2">
    <name type="scientific">Thalictrum thalictroides</name>
    <name type="common">Rue-anemone</name>
    <name type="synonym">Anemone thalictroides</name>
    <dbReference type="NCBI Taxonomy" id="46969"/>
    <lineage>
        <taxon>Eukaryota</taxon>
        <taxon>Viridiplantae</taxon>
        <taxon>Streptophyta</taxon>
        <taxon>Embryophyta</taxon>
        <taxon>Tracheophyta</taxon>
        <taxon>Spermatophyta</taxon>
        <taxon>Magnoliopsida</taxon>
        <taxon>Ranunculales</taxon>
        <taxon>Ranunculaceae</taxon>
        <taxon>Thalictroideae</taxon>
        <taxon>Thalictrum</taxon>
    </lineage>
</organism>
<keyword evidence="2" id="KW-1185">Reference proteome</keyword>
<dbReference type="AlphaFoldDB" id="A0A7J6VYE9"/>
<accession>A0A7J6VYE9</accession>
<name>A0A7J6VYE9_THATH</name>
<dbReference type="Proteomes" id="UP000554482">
    <property type="component" value="Unassembled WGS sequence"/>
</dbReference>
<gene>
    <name evidence="1" type="ORF">FRX31_020530</name>
</gene>
<proteinExistence type="predicted"/>
<dbReference type="EMBL" id="JABWDY010024893">
    <property type="protein sequence ID" value="KAF5189881.1"/>
    <property type="molecule type" value="Genomic_DNA"/>
</dbReference>
<evidence type="ECO:0000313" key="2">
    <source>
        <dbReference type="Proteomes" id="UP000554482"/>
    </source>
</evidence>
<reference evidence="1 2" key="1">
    <citation type="submission" date="2020-06" db="EMBL/GenBank/DDBJ databases">
        <title>Transcriptomic and genomic resources for Thalictrum thalictroides and T. hernandezii: Facilitating candidate gene discovery in an emerging model plant lineage.</title>
        <authorList>
            <person name="Arias T."/>
            <person name="Riano-Pachon D.M."/>
            <person name="Di Stilio V.S."/>
        </authorList>
    </citation>
    <scope>NUCLEOTIDE SEQUENCE [LARGE SCALE GENOMIC DNA]</scope>
    <source>
        <strain evidence="2">cv. WT478/WT964</strain>
        <tissue evidence="1">Leaves</tissue>
    </source>
</reference>
<protein>
    <submittedName>
        <fullName evidence="1">Uncharacterized protein</fullName>
    </submittedName>
</protein>
<comment type="caution">
    <text evidence="1">The sequence shown here is derived from an EMBL/GenBank/DDBJ whole genome shotgun (WGS) entry which is preliminary data.</text>
</comment>
<sequence length="116" mass="12932">MEETGDWIEKESIEKYTGCEVASMPTDTLDWIPLLKKWLGSERLGLGSQDSHVQKEIEDLGVAAACSACRCWGLVKVEDGKTTLPWQERELSARNTPRTNMTTTSMNELVLIASVD</sequence>